<name>A0ABU6DUS4_9GAMM</name>
<sequence length="63" mass="7080">MEFGDKFVRVKAFEPNVILTVESVNGDCVLADDGTYYSQNPDWIRLATDAEIEFGHRIDNGSI</sequence>
<proteinExistence type="predicted"/>
<organism evidence="1 2">
    <name type="scientific">Acinetobacter pollinis</name>
    <dbReference type="NCBI Taxonomy" id="2605270"/>
    <lineage>
        <taxon>Bacteria</taxon>
        <taxon>Pseudomonadati</taxon>
        <taxon>Pseudomonadota</taxon>
        <taxon>Gammaproteobacteria</taxon>
        <taxon>Moraxellales</taxon>
        <taxon>Moraxellaceae</taxon>
        <taxon>Acinetobacter</taxon>
    </lineage>
</organism>
<keyword evidence="2" id="KW-1185">Reference proteome</keyword>
<accession>A0ABU6DUS4</accession>
<gene>
    <name evidence="1" type="ORF">I2F25_11230</name>
</gene>
<reference evidence="1 2" key="1">
    <citation type="submission" date="2019-08" db="EMBL/GenBank/DDBJ databases">
        <title>Five species of Acinetobacter isolated from floral nectar and animal pollinators.</title>
        <authorList>
            <person name="Hendry T.A."/>
        </authorList>
    </citation>
    <scope>NUCLEOTIDE SEQUENCE [LARGE SCALE GENOMIC DNA]</scope>
    <source>
        <strain evidence="1 2">MD18.27</strain>
    </source>
</reference>
<evidence type="ECO:0000313" key="2">
    <source>
        <dbReference type="Proteomes" id="UP001339883"/>
    </source>
</evidence>
<dbReference type="EMBL" id="VTDN01000010">
    <property type="protein sequence ID" value="MEB5477609.1"/>
    <property type="molecule type" value="Genomic_DNA"/>
</dbReference>
<comment type="caution">
    <text evidence="1">The sequence shown here is derived from an EMBL/GenBank/DDBJ whole genome shotgun (WGS) entry which is preliminary data.</text>
</comment>
<dbReference type="RefSeq" id="WP_325775999.1">
    <property type="nucleotide sequence ID" value="NZ_VTDN01000010.1"/>
</dbReference>
<evidence type="ECO:0000313" key="1">
    <source>
        <dbReference type="EMBL" id="MEB5477609.1"/>
    </source>
</evidence>
<protein>
    <submittedName>
        <fullName evidence="1">Uncharacterized protein</fullName>
    </submittedName>
</protein>
<dbReference type="Proteomes" id="UP001339883">
    <property type="component" value="Unassembled WGS sequence"/>
</dbReference>